<dbReference type="Proteomes" id="UP000245866">
    <property type="component" value="Unassembled WGS sequence"/>
</dbReference>
<sequence length="522" mass="59987">MFRFPNPGSDIERLVNIFRDTFADYTKSFSLEYISYIMAQHKSASAVGSFGIKAFKKSQTKDKSRNSIYNQAKAYAETYRWLGWIYAESLSKMYVTPIGRLILDEEYDWFPIFKTCFLSWTTPNENIKSKSEYNGYPILNILNTAVKTDGKLSRDEMIVGPLNEKYEELGSSATYIDDIRKGKLNINEEITQFGISKNTLGNYTRIVIAGLRFTKLMKKSGHYFLLTNEGKRISNKMIDKVLTKDANDDEIIASFKWFLEYSQFNILKSAKNLNDQILGSPYQIFNPAKINGLLVNAGMLPKYLTNNSRDMLERHVKSFTYAKYRQEPLASFVMKSEVGNTHDVYDKDEFNEFLKSTKLSEILEIVGKYKKEEFYPFVGKLFRIIGFESDVSRNGQNAQRADIVLNYQGKRTIPVEVKSKTEVSKINIKSIEQAFENKIILMSRQYGHFKKDDASFVVGFAYPSSASKANQLVSAYYKVYGVKIVLISISTLVKMAKETLVNNRQWDINDFINNMGEVRLNG</sequence>
<gene>
    <name evidence="1" type="ORF">DKZ23_00070</name>
</gene>
<accession>A0A317GKH8</accession>
<name>A0A317GKH8_LIMRT</name>
<evidence type="ECO:0000313" key="1">
    <source>
        <dbReference type="EMBL" id="PWT49645.1"/>
    </source>
</evidence>
<dbReference type="RefSeq" id="WP_134906523.1">
    <property type="nucleotide sequence ID" value="NZ_JAJAOX010000001.1"/>
</dbReference>
<evidence type="ECO:0000313" key="2">
    <source>
        <dbReference type="Proteomes" id="UP000245866"/>
    </source>
</evidence>
<proteinExistence type="predicted"/>
<dbReference type="EMBL" id="QGHS01000001">
    <property type="protein sequence ID" value="PWT49645.1"/>
    <property type="molecule type" value="Genomic_DNA"/>
</dbReference>
<reference evidence="1 2" key="1">
    <citation type="journal article" date="2018" name="Front. Microbiol.">
        <title>Comparative Genomics of the Herbivore Gut Symbiont Lactobacillus reuteri Reveals Genetic Diversity and Lifestyle Adaptation.</title>
        <authorList>
            <person name="Zhao J."/>
        </authorList>
    </citation>
    <scope>NUCLEOTIDE SEQUENCE [LARGE SCALE GENOMIC DNA]</scope>
    <source>
        <strain evidence="1 2">LR12</strain>
    </source>
</reference>
<organism evidence="1 2">
    <name type="scientific">Limosilactobacillus reuteri</name>
    <name type="common">Lactobacillus reuteri</name>
    <dbReference type="NCBI Taxonomy" id="1598"/>
    <lineage>
        <taxon>Bacteria</taxon>
        <taxon>Bacillati</taxon>
        <taxon>Bacillota</taxon>
        <taxon>Bacilli</taxon>
        <taxon>Lactobacillales</taxon>
        <taxon>Lactobacillaceae</taxon>
        <taxon>Limosilactobacillus</taxon>
    </lineage>
</organism>
<evidence type="ECO:0008006" key="3">
    <source>
        <dbReference type="Google" id="ProtNLM"/>
    </source>
</evidence>
<dbReference type="AlphaFoldDB" id="A0A317GKH8"/>
<protein>
    <recommendedName>
        <fullName evidence="3">Restriction endonuclease</fullName>
    </recommendedName>
</protein>
<comment type="caution">
    <text evidence="1">The sequence shown here is derived from an EMBL/GenBank/DDBJ whole genome shotgun (WGS) entry which is preliminary data.</text>
</comment>